<proteinExistence type="predicted"/>
<dbReference type="AlphaFoldDB" id="A0A2M3ZN51"/>
<organism evidence="2">
    <name type="scientific">Anopheles braziliensis</name>
    <dbReference type="NCBI Taxonomy" id="58242"/>
    <lineage>
        <taxon>Eukaryota</taxon>
        <taxon>Metazoa</taxon>
        <taxon>Ecdysozoa</taxon>
        <taxon>Arthropoda</taxon>
        <taxon>Hexapoda</taxon>
        <taxon>Insecta</taxon>
        <taxon>Pterygota</taxon>
        <taxon>Neoptera</taxon>
        <taxon>Endopterygota</taxon>
        <taxon>Diptera</taxon>
        <taxon>Nematocera</taxon>
        <taxon>Culicoidea</taxon>
        <taxon>Culicidae</taxon>
        <taxon>Anophelinae</taxon>
        <taxon>Anopheles</taxon>
    </lineage>
</organism>
<evidence type="ECO:0000313" key="2">
    <source>
        <dbReference type="EMBL" id="MBW29961.1"/>
    </source>
</evidence>
<evidence type="ECO:0000256" key="1">
    <source>
        <dbReference type="SAM" id="Phobius"/>
    </source>
</evidence>
<keyword evidence="1" id="KW-0472">Membrane</keyword>
<protein>
    <submittedName>
        <fullName evidence="2">Putative secreted peptide</fullName>
    </submittedName>
</protein>
<accession>A0A2M3ZN51</accession>
<keyword evidence="1" id="KW-1133">Transmembrane helix</keyword>
<keyword evidence="1" id="KW-0812">Transmembrane</keyword>
<dbReference type="EMBL" id="GGFM01009210">
    <property type="protein sequence ID" value="MBW29961.1"/>
    <property type="molecule type" value="Transcribed_RNA"/>
</dbReference>
<feature type="transmembrane region" description="Helical" evidence="1">
    <location>
        <begin position="104"/>
        <end position="121"/>
    </location>
</feature>
<name>A0A2M3ZN51_9DIPT</name>
<reference evidence="2" key="1">
    <citation type="submission" date="2018-01" db="EMBL/GenBank/DDBJ databases">
        <title>An insight into the sialome of Amazonian anophelines.</title>
        <authorList>
            <person name="Ribeiro J.M."/>
            <person name="Scarpassa V."/>
            <person name="Calvo E."/>
        </authorList>
    </citation>
    <scope>NUCLEOTIDE SEQUENCE</scope>
    <source>
        <tissue evidence="2">Salivary glands</tissue>
    </source>
</reference>
<sequence>MLLLLLLLIARCCSSPHTLSSAVFSRSLFAGIDDADANDADHIADATSVERCSADEFCFRLLSNQGACTTVVIAHARTHTHTRIHQRHTAGKTLRPHLSSTAQYGLHRFALLLLFGFALLWRMDARKGISDTVPKRRQYL</sequence>